<dbReference type="Proteomes" id="UP001209535">
    <property type="component" value="Unassembled WGS sequence"/>
</dbReference>
<name>A0ABT2X752_9RHOB</name>
<evidence type="ECO:0000313" key="3">
    <source>
        <dbReference type="Proteomes" id="UP001209535"/>
    </source>
</evidence>
<dbReference type="PANTHER" id="PTHR41521">
    <property type="match status" value="1"/>
</dbReference>
<dbReference type="InterPro" id="IPR011008">
    <property type="entry name" value="Dimeric_a/b-barrel"/>
</dbReference>
<comment type="caution">
    <text evidence="2">The sequence shown here is derived from an EMBL/GenBank/DDBJ whole genome shotgun (WGS) entry which is preliminary data.</text>
</comment>
<feature type="domain" description="DUF1330" evidence="1">
    <location>
        <begin position="3"/>
        <end position="95"/>
    </location>
</feature>
<dbReference type="EMBL" id="JAOVQO010000018">
    <property type="protein sequence ID" value="MCU9849781.1"/>
    <property type="molecule type" value="Genomic_DNA"/>
</dbReference>
<dbReference type="Gene3D" id="3.30.70.100">
    <property type="match status" value="1"/>
</dbReference>
<dbReference type="Pfam" id="PF07045">
    <property type="entry name" value="DUF1330"/>
    <property type="match status" value="1"/>
</dbReference>
<sequence length="95" mass="10694">MAKGYWIGHITVTDPAAYERYKAANAIPFDKYGGRFIVRGGRFECLAGKARERHVVIEFDSFEAALACYNSPEYRDAQKWQTASSDNDIIVVEGI</sequence>
<evidence type="ECO:0000313" key="2">
    <source>
        <dbReference type="EMBL" id="MCU9849781.1"/>
    </source>
</evidence>
<dbReference type="RefSeq" id="WP_263338963.1">
    <property type="nucleotide sequence ID" value="NZ_JAOVQO010000018.1"/>
</dbReference>
<keyword evidence="3" id="KW-1185">Reference proteome</keyword>
<reference evidence="2 3" key="1">
    <citation type="submission" date="2022-10" db="EMBL/GenBank/DDBJ databases">
        <title>Defluviimonas sp. nov., isolated from ocean surface sediments.</title>
        <authorList>
            <person name="He W."/>
            <person name="Wang L."/>
            <person name="Zhang D.-F."/>
        </authorList>
    </citation>
    <scope>NUCLEOTIDE SEQUENCE [LARGE SCALE GENOMIC DNA]</scope>
    <source>
        <strain evidence="2 3">WL0024</strain>
    </source>
</reference>
<gene>
    <name evidence="2" type="ORF">OEZ60_17425</name>
</gene>
<dbReference type="PANTHER" id="PTHR41521:SF4">
    <property type="entry name" value="BLR0684 PROTEIN"/>
    <property type="match status" value="1"/>
</dbReference>
<evidence type="ECO:0000259" key="1">
    <source>
        <dbReference type="Pfam" id="PF07045"/>
    </source>
</evidence>
<dbReference type="InterPro" id="IPR010753">
    <property type="entry name" value="DUF1330"/>
</dbReference>
<organism evidence="2 3">
    <name type="scientific">Albidovulum salinarum</name>
    <dbReference type="NCBI Taxonomy" id="2984153"/>
    <lineage>
        <taxon>Bacteria</taxon>
        <taxon>Pseudomonadati</taxon>
        <taxon>Pseudomonadota</taxon>
        <taxon>Alphaproteobacteria</taxon>
        <taxon>Rhodobacterales</taxon>
        <taxon>Paracoccaceae</taxon>
        <taxon>Albidovulum</taxon>
    </lineage>
</organism>
<proteinExistence type="predicted"/>
<protein>
    <submittedName>
        <fullName evidence="2">DUF1330 domain-containing protein</fullName>
    </submittedName>
</protein>
<accession>A0ABT2X752</accession>
<dbReference type="SUPFAM" id="SSF54909">
    <property type="entry name" value="Dimeric alpha+beta barrel"/>
    <property type="match status" value="1"/>
</dbReference>